<dbReference type="AlphaFoldDB" id="A0A8H2X3G7"/>
<evidence type="ECO:0000313" key="1">
    <source>
        <dbReference type="EMBL" id="CAE6416193.1"/>
    </source>
</evidence>
<evidence type="ECO:0000313" key="2">
    <source>
        <dbReference type="Proteomes" id="UP000663861"/>
    </source>
</evidence>
<sequence length="590" mass="67484">VDCPPLATFLYLAYVDKPYIAMFRNISPSIYPAMRQWEGAGVSLGNALTNFLNLSVSLETKSLAEGTPPRYLATRIDLALESFHALMDRQMAQTRSTLSQARNRVLSPIYRFPEEVLFEIFMHTAFSFDNPSDTCDIEEHRIICFYRRLHNLIGVCSAWRNVILSRGIFWSIVPMVHSTSVPLKSKYAASLSLERSQGRPIHFVAFLPYHPQHFPYLFQHASRFRTVNISTGPGAHSAMQLLLSCFLDYTFLGRLSLSQLSLCHTYEPSYYGRFPERSDYIMYNEPPEGYPFNKLISNLSILRIKGAQFCWGQLVFSHQLTELHLQDITVPLNSWLISLVNALSSATQLRNLKFIGVKSAPDPFEEVSEFPQITLTSLKSLFIRNLNFSALSTLLSVITSRSHCLTLFLTVNSFFVGIFDHAQTQVNIQALGRLLSSVMVHTLLLDGGEDYGWLTPYELKGLVLSMPALKILKIRKWVVNEDVSDALRRPPEPGNIFPSLNSLHLSQTSVWGEAGFRDMIASHSQSLELAKLGIEIYTQRTDDHSIWNVLDGNELQEFWDSLHRFVPRLEKVDHKYEPPEFEEVWWQMWN</sequence>
<proteinExistence type="predicted"/>
<gene>
    <name evidence="1" type="ORF">RDB_LOCUS7416</name>
</gene>
<dbReference type="EMBL" id="CAJMWY010000107">
    <property type="protein sequence ID" value="CAE6416193.1"/>
    <property type="molecule type" value="Genomic_DNA"/>
</dbReference>
<dbReference type="Proteomes" id="UP000663861">
    <property type="component" value="Unassembled WGS sequence"/>
</dbReference>
<accession>A0A8H2X3G7</accession>
<dbReference type="SUPFAM" id="SSF52047">
    <property type="entry name" value="RNI-like"/>
    <property type="match status" value="1"/>
</dbReference>
<protein>
    <recommendedName>
        <fullName evidence="3">F-box domain-containing protein</fullName>
    </recommendedName>
</protein>
<name>A0A8H2X3G7_9AGAM</name>
<evidence type="ECO:0008006" key="3">
    <source>
        <dbReference type="Google" id="ProtNLM"/>
    </source>
</evidence>
<organism evidence="1 2">
    <name type="scientific">Rhizoctonia solani</name>
    <dbReference type="NCBI Taxonomy" id="456999"/>
    <lineage>
        <taxon>Eukaryota</taxon>
        <taxon>Fungi</taxon>
        <taxon>Dikarya</taxon>
        <taxon>Basidiomycota</taxon>
        <taxon>Agaricomycotina</taxon>
        <taxon>Agaricomycetes</taxon>
        <taxon>Cantharellales</taxon>
        <taxon>Ceratobasidiaceae</taxon>
        <taxon>Rhizoctonia</taxon>
    </lineage>
</organism>
<reference evidence="1" key="1">
    <citation type="submission" date="2021-01" db="EMBL/GenBank/DDBJ databases">
        <authorList>
            <person name="Kaushik A."/>
        </authorList>
    </citation>
    <scope>NUCLEOTIDE SEQUENCE</scope>
    <source>
        <strain evidence="1">AG4-RS23</strain>
    </source>
</reference>
<comment type="caution">
    <text evidence="1">The sequence shown here is derived from an EMBL/GenBank/DDBJ whole genome shotgun (WGS) entry which is preliminary data.</text>
</comment>
<feature type="non-terminal residue" evidence="1">
    <location>
        <position position="1"/>
    </location>
</feature>